<sequence length="125" mass="14183">MQVRLIKELYGNQIGELYCSIPYHMVEFVLPEFDCKITMSRRYDSLIFTLPSGVSVLAWPTHQPKRLRAGLAPVNRKDISGDHLIPARLTNAEHALRSMDLPEAFADIVLSMPQALKEVFTEQDA</sequence>
<keyword evidence="4" id="KW-0158">Chromosome</keyword>
<organism evidence="7 8">
    <name type="scientific">Striga hermonthica</name>
    <name type="common">Purple witchweed</name>
    <name type="synonym">Buchnera hermonthica</name>
    <dbReference type="NCBI Taxonomy" id="68872"/>
    <lineage>
        <taxon>Eukaryota</taxon>
        <taxon>Viridiplantae</taxon>
        <taxon>Streptophyta</taxon>
        <taxon>Embryophyta</taxon>
        <taxon>Tracheophyta</taxon>
        <taxon>Spermatophyta</taxon>
        <taxon>Magnoliopsida</taxon>
        <taxon>eudicotyledons</taxon>
        <taxon>Gunneridae</taxon>
        <taxon>Pentapetalae</taxon>
        <taxon>asterids</taxon>
        <taxon>lamiids</taxon>
        <taxon>Lamiales</taxon>
        <taxon>Orobanchaceae</taxon>
        <taxon>Buchnereae</taxon>
        <taxon>Striga</taxon>
    </lineage>
</organism>
<comment type="subcellular location">
    <subcellularLocation>
        <location evidence="2">Chromosome</location>
        <location evidence="2">Centromere</location>
    </subcellularLocation>
    <subcellularLocation>
        <location evidence="1">Nucleus</location>
    </subcellularLocation>
</comment>
<reference evidence="7" key="1">
    <citation type="submission" date="2019-12" db="EMBL/GenBank/DDBJ databases">
        <authorList>
            <person name="Scholes J."/>
        </authorList>
    </citation>
    <scope>NUCLEOTIDE SEQUENCE</scope>
</reference>
<evidence type="ECO:0000313" key="7">
    <source>
        <dbReference type="EMBL" id="CAA0825587.1"/>
    </source>
</evidence>
<evidence type="ECO:0000256" key="4">
    <source>
        <dbReference type="ARBA" id="ARBA00022454"/>
    </source>
</evidence>
<keyword evidence="8" id="KW-1185">Reference proteome</keyword>
<keyword evidence="6" id="KW-0137">Centromere</keyword>
<gene>
    <name evidence="7" type="ORF">SHERM_22361</name>
</gene>
<dbReference type="GO" id="GO:0031511">
    <property type="term" value="C:Mis6-Sim4 complex"/>
    <property type="evidence" value="ECO:0007669"/>
    <property type="project" value="TreeGrafter"/>
</dbReference>
<dbReference type="OrthoDB" id="10050372at2759"/>
<dbReference type="GO" id="GO:0005634">
    <property type="term" value="C:nucleus"/>
    <property type="evidence" value="ECO:0007669"/>
    <property type="project" value="UniProtKB-SubCell"/>
</dbReference>
<evidence type="ECO:0000256" key="5">
    <source>
        <dbReference type="ARBA" id="ARBA00023242"/>
    </source>
</evidence>
<accession>A0A9N7NAH9</accession>
<evidence type="ECO:0000313" key="8">
    <source>
        <dbReference type="Proteomes" id="UP001153555"/>
    </source>
</evidence>
<dbReference type="PANTHER" id="PTHR14582">
    <property type="entry name" value="INNER KINETOCHORE SUBUNIT MAL2"/>
    <property type="match status" value="1"/>
</dbReference>
<evidence type="ECO:0000256" key="1">
    <source>
        <dbReference type="ARBA" id="ARBA00004123"/>
    </source>
</evidence>
<dbReference type="Proteomes" id="UP001153555">
    <property type="component" value="Unassembled WGS sequence"/>
</dbReference>
<comment type="caution">
    <text evidence="7">The sequence shown here is derived from an EMBL/GenBank/DDBJ whole genome shotgun (WGS) entry which is preliminary data.</text>
</comment>
<keyword evidence="5" id="KW-0539">Nucleus</keyword>
<dbReference type="EMBL" id="CACSLK010026072">
    <property type="protein sequence ID" value="CAA0825587.1"/>
    <property type="molecule type" value="Genomic_DNA"/>
</dbReference>
<evidence type="ECO:0000256" key="2">
    <source>
        <dbReference type="ARBA" id="ARBA00004584"/>
    </source>
</evidence>
<dbReference type="AlphaFoldDB" id="A0A9N7NAH9"/>
<proteinExistence type="inferred from homology"/>
<name>A0A9N7NAH9_STRHE</name>
<comment type="similarity">
    <text evidence="3">Belongs to the CENP-O/MCM21 family.</text>
</comment>
<dbReference type="InterPro" id="IPR018464">
    <property type="entry name" value="CENP-O"/>
</dbReference>
<dbReference type="PANTHER" id="PTHR14582:SF1">
    <property type="entry name" value="CENTROMERE PROTEIN O"/>
    <property type="match status" value="1"/>
</dbReference>
<evidence type="ECO:0000256" key="6">
    <source>
        <dbReference type="ARBA" id="ARBA00023328"/>
    </source>
</evidence>
<evidence type="ECO:0000256" key="3">
    <source>
        <dbReference type="ARBA" id="ARBA00007321"/>
    </source>
</evidence>
<protein>
    <submittedName>
        <fullName evidence="7">Uncharacterized protein</fullName>
    </submittedName>
</protein>